<accession>A0A5J5APN9</accession>
<dbReference type="SMART" id="SM00184">
    <property type="entry name" value="RING"/>
    <property type="match status" value="1"/>
</dbReference>
<keyword evidence="2 4" id="KW-0863">Zinc-finger</keyword>
<dbReference type="SUPFAM" id="SSF57850">
    <property type="entry name" value="RING/U-box"/>
    <property type="match status" value="1"/>
</dbReference>
<evidence type="ECO:0000313" key="7">
    <source>
        <dbReference type="Proteomes" id="UP000325577"/>
    </source>
</evidence>
<dbReference type="Proteomes" id="UP000325577">
    <property type="component" value="Linkage Group LG19"/>
</dbReference>
<keyword evidence="1" id="KW-0479">Metal-binding</keyword>
<evidence type="ECO:0000256" key="1">
    <source>
        <dbReference type="ARBA" id="ARBA00022723"/>
    </source>
</evidence>
<evidence type="ECO:0000256" key="4">
    <source>
        <dbReference type="PROSITE-ProRule" id="PRU00175"/>
    </source>
</evidence>
<dbReference type="PANTHER" id="PTHR45969:SF5">
    <property type="entry name" value="E3 UBIQUITIN-PROTEIN LIGASE RHA2A"/>
    <property type="match status" value="1"/>
</dbReference>
<organism evidence="6 7">
    <name type="scientific">Nyssa sinensis</name>
    <dbReference type="NCBI Taxonomy" id="561372"/>
    <lineage>
        <taxon>Eukaryota</taxon>
        <taxon>Viridiplantae</taxon>
        <taxon>Streptophyta</taxon>
        <taxon>Embryophyta</taxon>
        <taxon>Tracheophyta</taxon>
        <taxon>Spermatophyta</taxon>
        <taxon>Magnoliopsida</taxon>
        <taxon>eudicotyledons</taxon>
        <taxon>Gunneridae</taxon>
        <taxon>Pentapetalae</taxon>
        <taxon>asterids</taxon>
        <taxon>Cornales</taxon>
        <taxon>Nyssaceae</taxon>
        <taxon>Nyssa</taxon>
    </lineage>
</organism>
<dbReference type="GO" id="GO:0008270">
    <property type="term" value="F:zinc ion binding"/>
    <property type="evidence" value="ECO:0007669"/>
    <property type="project" value="UniProtKB-KW"/>
</dbReference>
<reference evidence="6 7" key="1">
    <citation type="submission" date="2019-09" db="EMBL/GenBank/DDBJ databases">
        <title>A chromosome-level genome assembly of the Chinese tupelo Nyssa sinensis.</title>
        <authorList>
            <person name="Yang X."/>
            <person name="Kang M."/>
            <person name="Yang Y."/>
            <person name="Xiong H."/>
            <person name="Wang M."/>
            <person name="Zhang Z."/>
            <person name="Wang Z."/>
            <person name="Wu H."/>
            <person name="Ma T."/>
            <person name="Liu J."/>
            <person name="Xi Z."/>
        </authorList>
    </citation>
    <scope>NUCLEOTIDE SEQUENCE [LARGE SCALE GENOMIC DNA]</scope>
    <source>
        <strain evidence="6">J267</strain>
        <tissue evidence="6">Leaf</tissue>
    </source>
</reference>
<keyword evidence="7" id="KW-1185">Reference proteome</keyword>
<dbReference type="InterPro" id="IPR001841">
    <property type="entry name" value="Znf_RING"/>
</dbReference>
<sequence length="175" mass="19238">MGLQNQLNDVSSESIPILLVAIIANCVRYLRSLLFALLRSVGLSRFDPDDVDEGLLGAVGSGLAGLVVMAEQLNLNRVFSYRYSSEDRGVGSDCVVCLCGLTDGDQVRKLACRHVFHKECFDGWLDHLKFNCPLCRSPLVSEERVALTDRRVAGDLVTWFSLCRIGVFANPDGKS</sequence>
<dbReference type="Gene3D" id="3.30.40.10">
    <property type="entry name" value="Zinc/RING finger domain, C3HC4 (zinc finger)"/>
    <property type="match status" value="1"/>
</dbReference>
<gene>
    <name evidence="6" type="ORF">F0562_032554</name>
</gene>
<evidence type="ECO:0000259" key="5">
    <source>
        <dbReference type="PROSITE" id="PS50089"/>
    </source>
</evidence>
<dbReference type="EMBL" id="CM018042">
    <property type="protein sequence ID" value="KAA8532630.1"/>
    <property type="molecule type" value="Genomic_DNA"/>
</dbReference>
<dbReference type="AlphaFoldDB" id="A0A5J5APN9"/>
<protein>
    <recommendedName>
        <fullName evidence="5">RING-type domain-containing protein</fullName>
    </recommendedName>
</protein>
<dbReference type="PROSITE" id="PS50089">
    <property type="entry name" value="ZF_RING_2"/>
    <property type="match status" value="1"/>
</dbReference>
<dbReference type="OrthoDB" id="8062037at2759"/>
<keyword evidence="3" id="KW-0862">Zinc</keyword>
<dbReference type="Pfam" id="PF13639">
    <property type="entry name" value="zf-RING_2"/>
    <property type="match status" value="1"/>
</dbReference>
<dbReference type="InterPro" id="IPR013083">
    <property type="entry name" value="Znf_RING/FYVE/PHD"/>
</dbReference>
<dbReference type="PANTHER" id="PTHR45969">
    <property type="entry name" value="RING ZINC FINGER PROTEIN-RELATED"/>
    <property type="match status" value="1"/>
</dbReference>
<feature type="domain" description="RING-type" evidence="5">
    <location>
        <begin position="94"/>
        <end position="136"/>
    </location>
</feature>
<proteinExistence type="predicted"/>
<dbReference type="CDD" id="cd23123">
    <property type="entry name" value="RING-H2_RHA2B"/>
    <property type="match status" value="1"/>
</dbReference>
<dbReference type="GO" id="GO:0061630">
    <property type="term" value="F:ubiquitin protein ligase activity"/>
    <property type="evidence" value="ECO:0007669"/>
    <property type="project" value="TreeGrafter"/>
</dbReference>
<evidence type="ECO:0000256" key="3">
    <source>
        <dbReference type="ARBA" id="ARBA00022833"/>
    </source>
</evidence>
<dbReference type="GO" id="GO:0016567">
    <property type="term" value="P:protein ubiquitination"/>
    <property type="evidence" value="ECO:0007669"/>
    <property type="project" value="TreeGrafter"/>
</dbReference>
<name>A0A5J5APN9_9ASTE</name>
<evidence type="ECO:0000256" key="2">
    <source>
        <dbReference type="ARBA" id="ARBA00022771"/>
    </source>
</evidence>
<evidence type="ECO:0000313" key="6">
    <source>
        <dbReference type="EMBL" id="KAA8532630.1"/>
    </source>
</evidence>